<proteinExistence type="predicted"/>
<sequence length="111" mass="12714">MGGILDLALNSKIINSDNISGFKNVTEDDEMKYINRQLPCSFIMPYRVCASIKRMQYTSREYTSRDDPICRPPVCLADLLKQRKKGHWKAADTVCKWDEGGFLTWTLGCKC</sequence>
<dbReference type="EMBL" id="JAYRBN010000114">
    <property type="protein sequence ID" value="KAL2723568.1"/>
    <property type="molecule type" value="Genomic_DNA"/>
</dbReference>
<dbReference type="Proteomes" id="UP001607303">
    <property type="component" value="Unassembled WGS sequence"/>
</dbReference>
<gene>
    <name evidence="1" type="ORF">V1477_019419</name>
</gene>
<organism evidence="1 2">
    <name type="scientific">Vespula maculifrons</name>
    <name type="common">Eastern yellow jacket</name>
    <name type="synonym">Wasp</name>
    <dbReference type="NCBI Taxonomy" id="7453"/>
    <lineage>
        <taxon>Eukaryota</taxon>
        <taxon>Metazoa</taxon>
        <taxon>Ecdysozoa</taxon>
        <taxon>Arthropoda</taxon>
        <taxon>Hexapoda</taxon>
        <taxon>Insecta</taxon>
        <taxon>Pterygota</taxon>
        <taxon>Neoptera</taxon>
        <taxon>Endopterygota</taxon>
        <taxon>Hymenoptera</taxon>
        <taxon>Apocrita</taxon>
        <taxon>Aculeata</taxon>
        <taxon>Vespoidea</taxon>
        <taxon>Vespidae</taxon>
        <taxon>Vespinae</taxon>
        <taxon>Vespula</taxon>
    </lineage>
</organism>
<dbReference type="AlphaFoldDB" id="A0ABD2ASI7"/>
<name>A0ABD2ASI7_VESMC</name>
<evidence type="ECO:0000313" key="2">
    <source>
        <dbReference type="Proteomes" id="UP001607303"/>
    </source>
</evidence>
<keyword evidence="2" id="KW-1185">Reference proteome</keyword>
<comment type="caution">
    <text evidence="1">The sequence shown here is derived from an EMBL/GenBank/DDBJ whole genome shotgun (WGS) entry which is preliminary data.</text>
</comment>
<accession>A0ABD2ASI7</accession>
<protein>
    <submittedName>
        <fullName evidence="1">Uncharacterized protein</fullName>
    </submittedName>
</protein>
<evidence type="ECO:0000313" key="1">
    <source>
        <dbReference type="EMBL" id="KAL2723568.1"/>
    </source>
</evidence>
<reference evidence="1 2" key="1">
    <citation type="journal article" date="2024" name="Ann. Entomol. Soc. Am.">
        <title>Genomic analyses of the southern and eastern yellowjacket wasps (Hymenoptera: Vespidae) reveal evolutionary signatures of social life.</title>
        <authorList>
            <person name="Catto M.A."/>
            <person name="Caine P.B."/>
            <person name="Orr S.E."/>
            <person name="Hunt B.G."/>
            <person name="Goodisman M.A.D."/>
        </authorList>
    </citation>
    <scope>NUCLEOTIDE SEQUENCE [LARGE SCALE GENOMIC DNA]</scope>
    <source>
        <strain evidence="1">232</strain>
        <tissue evidence="1">Head and thorax</tissue>
    </source>
</reference>